<dbReference type="PANTHER" id="PTHR11802:SF113">
    <property type="entry name" value="SERINE CARBOXYPEPTIDASE CTSA-4.1"/>
    <property type="match status" value="1"/>
</dbReference>
<evidence type="ECO:0000256" key="6">
    <source>
        <dbReference type="ARBA" id="ARBA00023180"/>
    </source>
</evidence>
<sequence length="820" mass="90978">MGKREHRVAASLRTGAVNHVLPAPLSTPASKKSSRISVYLTLVAVVLAFFGFYYIRYPGASQSPTLNFYTNVTRPRGICPGVTGDAPSYAGYIGIEGDTPDSPRRSFFWFFEAEEEALTAPIILAVGGGPGTTGMLRALGSQGPCILTANGTVPNQDRITQHFNLLALDHPIGTGFSYGALVNNSRDAALDVYDFLQKFFVLFSHLAKNQLVISGGSYGGKFIPHIATTIQEQNAALSIDLVHINLESLIVSNPTSDPMAHYRWLLYFYCELHSVYDADTCVSMYAKLPECLDLIEKSLQDTGFSNSANAARRAAREACNYIAWGGDTHGVMVEDVRKTCFNQSLDCFPLFAWIEHYMHNPEVEHALCIPSFVNYTALSDAVGEAFSATGDHMLPTHLLYEPLLANGIRVLHTIGAQDGNCAWPGVLSFLKLLKTPFQEEFVQALDIPWPTPDSDAATVRTIGEGAGNMTYILIADAGHFVGHSFSERDMFANIKQPQQDQPALVKEITERWISNRPWITITGGPPAAAAYTPGMLDKLPPEICALIFDFACRDSGRTGRSLSLVSRYIHQASKLVRYTSIALMGRVQILSFAQFIEHSDTQLTTRYLFVNGQESAAELKSILYETNAGSRNAWVEYTRLVELLPPEDRKLKDAEQAMEWEDAYAHVLLGREMANAVEIILRRLSPTLEILDIALNEYVAKMLLNPVSLPRLVDLTTRCGFPLRRGDVPALEPTPSLRYVHIMDTTYQWHWVEHFLESGISYFAPSLTHLRLSHLYEDEIVMTHLECALGHSEDPDFVTQLPPDPRARGTRTCYCAATQH</sequence>
<evidence type="ECO:0000256" key="2">
    <source>
        <dbReference type="ARBA" id="ARBA00012446"/>
    </source>
</evidence>
<evidence type="ECO:0000256" key="1">
    <source>
        <dbReference type="ARBA" id="ARBA00009431"/>
    </source>
</evidence>
<name>A0A8H7D9B5_9AGAR</name>
<dbReference type="GO" id="GO:0000324">
    <property type="term" value="C:fungal-type vacuole"/>
    <property type="evidence" value="ECO:0007669"/>
    <property type="project" value="TreeGrafter"/>
</dbReference>
<evidence type="ECO:0000256" key="5">
    <source>
        <dbReference type="ARBA" id="ARBA00022801"/>
    </source>
</evidence>
<dbReference type="GO" id="GO:0004185">
    <property type="term" value="F:serine-type carboxypeptidase activity"/>
    <property type="evidence" value="ECO:0007669"/>
    <property type="project" value="UniProtKB-EC"/>
</dbReference>
<proteinExistence type="inferred from homology"/>
<keyword evidence="7" id="KW-0472">Membrane</keyword>
<evidence type="ECO:0000256" key="3">
    <source>
        <dbReference type="ARBA" id="ARBA00022645"/>
    </source>
</evidence>
<evidence type="ECO:0000313" key="8">
    <source>
        <dbReference type="EMBL" id="KAF7363628.1"/>
    </source>
</evidence>
<organism evidence="8 9">
    <name type="scientific">Mycena sanguinolenta</name>
    <dbReference type="NCBI Taxonomy" id="230812"/>
    <lineage>
        <taxon>Eukaryota</taxon>
        <taxon>Fungi</taxon>
        <taxon>Dikarya</taxon>
        <taxon>Basidiomycota</taxon>
        <taxon>Agaricomycotina</taxon>
        <taxon>Agaricomycetes</taxon>
        <taxon>Agaricomycetidae</taxon>
        <taxon>Agaricales</taxon>
        <taxon>Marasmiineae</taxon>
        <taxon>Mycenaceae</taxon>
        <taxon>Mycena</taxon>
    </lineage>
</organism>
<dbReference type="Proteomes" id="UP000623467">
    <property type="component" value="Unassembled WGS sequence"/>
</dbReference>
<dbReference type="GO" id="GO:0006508">
    <property type="term" value="P:proteolysis"/>
    <property type="evidence" value="ECO:0007669"/>
    <property type="project" value="UniProtKB-KW"/>
</dbReference>
<comment type="similarity">
    <text evidence="1">Belongs to the peptidase S10 family.</text>
</comment>
<comment type="caution">
    <text evidence="8">The sequence shown here is derived from an EMBL/GenBank/DDBJ whole genome shotgun (WGS) entry which is preliminary data.</text>
</comment>
<keyword evidence="7" id="KW-0812">Transmembrane</keyword>
<keyword evidence="9" id="KW-1185">Reference proteome</keyword>
<dbReference type="PANTHER" id="PTHR11802">
    <property type="entry name" value="SERINE PROTEASE FAMILY S10 SERINE CARBOXYPEPTIDASE"/>
    <property type="match status" value="1"/>
</dbReference>
<reference evidence="8" key="1">
    <citation type="submission" date="2020-05" db="EMBL/GenBank/DDBJ databases">
        <title>Mycena genomes resolve the evolution of fungal bioluminescence.</title>
        <authorList>
            <person name="Tsai I.J."/>
        </authorList>
    </citation>
    <scope>NUCLEOTIDE SEQUENCE</scope>
    <source>
        <strain evidence="8">160909Yilan</strain>
    </source>
</reference>
<keyword evidence="5" id="KW-0378">Hydrolase</keyword>
<keyword evidence="3" id="KW-0121">Carboxypeptidase</keyword>
<evidence type="ECO:0000256" key="4">
    <source>
        <dbReference type="ARBA" id="ARBA00022670"/>
    </source>
</evidence>
<dbReference type="Gene3D" id="3.40.50.1820">
    <property type="entry name" value="alpha/beta hydrolase"/>
    <property type="match status" value="1"/>
</dbReference>
<dbReference type="PRINTS" id="PR00724">
    <property type="entry name" value="CRBOXYPTASEC"/>
</dbReference>
<dbReference type="EC" id="3.4.16.5" evidence="2"/>
<dbReference type="OrthoDB" id="443318at2759"/>
<protein>
    <recommendedName>
        <fullName evidence="2">carboxypeptidase C</fullName>
        <ecNumber evidence="2">3.4.16.5</ecNumber>
    </recommendedName>
</protein>
<dbReference type="InterPro" id="IPR029058">
    <property type="entry name" value="AB_hydrolase_fold"/>
</dbReference>
<evidence type="ECO:0000256" key="7">
    <source>
        <dbReference type="SAM" id="Phobius"/>
    </source>
</evidence>
<dbReference type="Pfam" id="PF00450">
    <property type="entry name" value="Peptidase_S10"/>
    <property type="match status" value="1"/>
</dbReference>
<dbReference type="AlphaFoldDB" id="A0A8H7D9B5"/>
<gene>
    <name evidence="8" type="ORF">MSAN_01019900</name>
</gene>
<feature type="transmembrane region" description="Helical" evidence="7">
    <location>
        <begin position="36"/>
        <end position="55"/>
    </location>
</feature>
<keyword evidence="4" id="KW-0645">Protease</keyword>
<evidence type="ECO:0000313" key="9">
    <source>
        <dbReference type="Proteomes" id="UP000623467"/>
    </source>
</evidence>
<dbReference type="InterPro" id="IPR001563">
    <property type="entry name" value="Peptidase_S10"/>
</dbReference>
<dbReference type="Gene3D" id="1.10.287.410">
    <property type="match status" value="1"/>
</dbReference>
<keyword evidence="6" id="KW-0325">Glycoprotein</keyword>
<keyword evidence="7" id="KW-1133">Transmembrane helix</keyword>
<dbReference type="SUPFAM" id="SSF53474">
    <property type="entry name" value="alpha/beta-Hydrolases"/>
    <property type="match status" value="1"/>
</dbReference>
<accession>A0A8H7D9B5</accession>
<dbReference type="EMBL" id="JACAZH010000007">
    <property type="protein sequence ID" value="KAF7363628.1"/>
    <property type="molecule type" value="Genomic_DNA"/>
</dbReference>